<evidence type="ECO:0000313" key="1">
    <source>
        <dbReference type="EMBL" id="ADT97884.1"/>
    </source>
</evidence>
<dbReference type="AlphaFoldDB" id="E6TH04"/>
<dbReference type="RefSeq" id="WP_013470903.1">
    <property type="nucleotide sequence ID" value="NC_014814.1"/>
</dbReference>
<sequence>MNIDDRPDQEIHDRSWAARARLAYDRDASAPVDQHKVTDALLSCGCQECRSQVRRIAVEFHRLGLLG</sequence>
<dbReference type="EMBL" id="CP002385">
    <property type="protein sequence ID" value="ADT97884.1"/>
    <property type="molecule type" value="Genomic_DNA"/>
</dbReference>
<reference evidence="1 2" key="1">
    <citation type="journal article" date="2011" name="Stand. Genomic Sci.">
        <title>Complete genome sequence of Mycobacterium sp. strain (Spyr1) and reclassification to Mycobacterium gilvum Spyr1.</title>
        <authorList>
            <person name="Kallimanis A."/>
            <person name="Karabika E."/>
            <person name="Mavromatis K."/>
            <person name="Lapidus A."/>
            <person name="Labutti K.M."/>
            <person name="Liolios K."/>
            <person name="Ivanova N."/>
            <person name="Goodwin L."/>
            <person name="Woyke T."/>
            <person name="Velentzas A.D."/>
            <person name="Perisynakis A."/>
            <person name="Ouzounis C.C."/>
            <person name="Kyrpides N.C."/>
            <person name="Koukkou A.I."/>
            <person name="Drainas C."/>
        </authorList>
    </citation>
    <scope>NUCLEOTIDE SEQUENCE [LARGE SCALE GENOMIC DNA]</scope>
    <source>
        <strain evidence="2">DSM 45189 / LMG 24558 / Spyr1</strain>
    </source>
</reference>
<proteinExistence type="predicted"/>
<accession>E6TH04</accession>
<dbReference type="KEGG" id="msp:Mspyr1_12030"/>
<dbReference type="Proteomes" id="UP000008916">
    <property type="component" value="Chromosome"/>
</dbReference>
<name>E6TH04_MYCSR</name>
<evidence type="ECO:0000313" key="2">
    <source>
        <dbReference type="Proteomes" id="UP000008916"/>
    </source>
</evidence>
<gene>
    <name evidence="1" type="ordered locus">Mspyr1_12030</name>
</gene>
<keyword evidence="2" id="KW-1185">Reference proteome</keyword>
<organism evidence="1 2">
    <name type="scientific">Mycolicibacterium gilvum (strain DSM 45189 / LMG 24558 / Spyr1)</name>
    <name type="common">Mycobacterium gilvum</name>
    <dbReference type="NCBI Taxonomy" id="278137"/>
    <lineage>
        <taxon>Bacteria</taxon>
        <taxon>Bacillati</taxon>
        <taxon>Actinomycetota</taxon>
        <taxon>Actinomycetes</taxon>
        <taxon>Mycobacteriales</taxon>
        <taxon>Mycobacteriaceae</taxon>
        <taxon>Mycolicibacterium</taxon>
    </lineage>
</organism>
<protein>
    <submittedName>
        <fullName evidence="1">Uncharacterized protein</fullName>
    </submittedName>
</protein>
<dbReference type="HOGENOM" id="CLU_2807881_0_0_11"/>